<gene>
    <name evidence="2" type="ORF">FAD_1046</name>
</gene>
<name>A0A1V0N499_9ARCH</name>
<sequence>MNYLYYNNTKSFLEEYNKDFPDALANKYRELFHVSPGLYLYNSWKGSIAYLYNLITALNSKGIVLEYIIPAGGERADAIFVGNTVSPSLMIIEMKGWRTMEIVDDYSVIADNKKEVNPSYQVLNYSGKIKYSIEGIENFNINSMVILYNILNHNKSMDGIYSGNERELIIKELKKNLDPGFDPHSLTTFVNARYRQNINLFEAVRKYHLDIKNGAMKALASEGYGLYSEQLEPYLEIINNLLTGTPGNYIIHGGPGSGKSLIALNLLLRSSAMGKQSVLSYRNNRMVASLRKLLDSISTGMSTLIKYYSTGRPGNPGVAEDKFPVHYDIAIFDESQRMTVKNIKNAGKVADISVFFYDDSQILGTREQGTQSNFLKYLENPHEITLKGLYRNGNEYGEFVNKLLKGESTIYPEPYDLQYFPDIKCLINTLKTKIDLGKKSALVASFTEAKGNIHDINSQDNIRIGDRIPSGLNLYSGTGIAVRWLMDPKKEYAPFWVGGESNKLEKCASVYGAQGFEADYTGVIWGRDLVRRDNKWVLGDNCEDFEIKKLFFKGKNGDKTSYDTAIELLVNRYRILLTRGIYGTYIFCEDSETGEYLKRQCHVEMDLNDRSNSMDVQ</sequence>
<feature type="domain" description="Schlafen group 3-like DNA/RNA helicase" evidence="1">
    <location>
        <begin position="249"/>
        <end position="590"/>
    </location>
</feature>
<dbReference type="KEGG" id="fai:FAD_1046"/>
<dbReference type="SUPFAM" id="SSF52540">
    <property type="entry name" value="P-loop containing nucleoside triphosphate hydrolases"/>
    <property type="match status" value="1"/>
</dbReference>
<keyword evidence="3" id="KW-1185">Reference proteome</keyword>
<dbReference type="RefSeq" id="WP_081142411.1">
    <property type="nucleotide sequence ID" value="NZ_CP015363.1"/>
</dbReference>
<dbReference type="InterPro" id="IPR018647">
    <property type="entry name" value="SLFN_3-like_DNA/RNA_helicase"/>
</dbReference>
<dbReference type="STRING" id="74969.FAD_1046"/>
<accession>A0A1V0N499</accession>
<dbReference type="EMBL" id="CP015363">
    <property type="protein sequence ID" value="ARD84927.1"/>
    <property type="molecule type" value="Genomic_DNA"/>
</dbReference>
<reference evidence="2 3" key="1">
    <citation type="submission" date="2011-10" db="EMBL/GenBank/DDBJ databases">
        <title>Metabolic and evolutionary patterns in the extreme acidophile Ferroplasma acidiphilum.</title>
        <authorList>
            <person name="Golyshina O.V."/>
            <person name="Kozyavkin S.A."/>
            <person name="Tatusov R.L."/>
            <person name="Slesarev A.I."/>
            <person name="Golyshin P.N."/>
        </authorList>
    </citation>
    <scope>NUCLEOTIDE SEQUENCE [LARGE SCALE GENOMIC DNA]</scope>
    <source>
        <strain evidence="3">Y</strain>
    </source>
</reference>
<organism evidence="2 3">
    <name type="scientific">Ferroplasma acidiphilum</name>
    <dbReference type="NCBI Taxonomy" id="74969"/>
    <lineage>
        <taxon>Archaea</taxon>
        <taxon>Methanobacteriati</taxon>
        <taxon>Thermoplasmatota</taxon>
        <taxon>Thermoplasmata</taxon>
        <taxon>Thermoplasmatales</taxon>
        <taxon>Ferroplasmaceae</taxon>
        <taxon>Ferroplasma</taxon>
    </lineage>
</organism>
<dbReference type="OrthoDB" id="56801at2157"/>
<dbReference type="Gene3D" id="3.40.50.300">
    <property type="entry name" value="P-loop containing nucleotide triphosphate hydrolases"/>
    <property type="match status" value="1"/>
</dbReference>
<evidence type="ECO:0000313" key="3">
    <source>
        <dbReference type="Proteomes" id="UP000192050"/>
    </source>
</evidence>
<dbReference type="Proteomes" id="UP000192050">
    <property type="component" value="Chromosome"/>
</dbReference>
<dbReference type="GeneID" id="31676545"/>
<evidence type="ECO:0000259" key="1">
    <source>
        <dbReference type="Pfam" id="PF09848"/>
    </source>
</evidence>
<evidence type="ECO:0000313" key="2">
    <source>
        <dbReference type="EMBL" id="ARD84927.1"/>
    </source>
</evidence>
<dbReference type="InterPro" id="IPR027417">
    <property type="entry name" value="P-loop_NTPase"/>
</dbReference>
<proteinExistence type="predicted"/>
<dbReference type="AlphaFoldDB" id="A0A1V0N499"/>
<dbReference type="Pfam" id="PF09848">
    <property type="entry name" value="SLFN-g3_helicase"/>
    <property type="match status" value="1"/>
</dbReference>
<protein>
    <submittedName>
        <fullName evidence="2">ATP/GTP binding protein</fullName>
    </submittedName>
</protein>